<organism evidence="2 3">
    <name type="scientific">Shouchella miscanthi</name>
    <dbReference type="NCBI Taxonomy" id="2598861"/>
    <lineage>
        <taxon>Bacteria</taxon>
        <taxon>Bacillati</taxon>
        <taxon>Bacillota</taxon>
        <taxon>Bacilli</taxon>
        <taxon>Bacillales</taxon>
        <taxon>Bacillaceae</taxon>
        <taxon>Shouchella</taxon>
    </lineage>
</organism>
<reference evidence="2 3" key="1">
    <citation type="submission" date="2023-03" db="EMBL/GenBank/DDBJ databases">
        <title>Bacillus Genome Sequencing.</title>
        <authorList>
            <person name="Dunlap C."/>
        </authorList>
    </citation>
    <scope>NUCLEOTIDE SEQUENCE [LARGE SCALE GENOMIC DNA]</scope>
    <source>
        <strain evidence="2 3">B-4107</strain>
    </source>
</reference>
<evidence type="ECO:0000256" key="1">
    <source>
        <dbReference type="SAM" id="Phobius"/>
    </source>
</evidence>
<protein>
    <submittedName>
        <fullName evidence="2">Uncharacterized protein</fullName>
    </submittedName>
</protein>
<keyword evidence="1" id="KW-0812">Transmembrane</keyword>
<dbReference type="RefSeq" id="WP_328236775.1">
    <property type="nucleotide sequence ID" value="NZ_JAROAS010000009.1"/>
</dbReference>
<comment type="caution">
    <text evidence="2">The sequence shown here is derived from an EMBL/GenBank/DDBJ whole genome shotgun (WGS) entry which is preliminary data.</text>
</comment>
<evidence type="ECO:0000313" key="3">
    <source>
        <dbReference type="Proteomes" id="UP001341820"/>
    </source>
</evidence>
<evidence type="ECO:0000313" key="2">
    <source>
        <dbReference type="EMBL" id="MED4127740.1"/>
    </source>
</evidence>
<keyword evidence="1" id="KW-0472">Membrane</keyword>
<feature type="transmembrane region" description="Helical" evidence="1">
    <location>
        <begin position="109"/>
        <end position="136"/>
    </location>
</feature>
<keyword evidence="1" id="KW-1133">Transmembrane helix</keyword>
<feature type="transmembrane region" description="Helical" evidence="1">
    <location>
        <begin position="31"/>
        <end position="57"/>
    </location>
</feature>
<gene>
    <name evidence="2" type="ORF">P5F74_06305</name>
</gene>
<accession>A0ABU6NKH5</accession>
<name>A0ABU6NKH5_9BACI</name>
<feature type="transmembrane region" description="Helical" evidence="1">
    <location>
        <begin position="77"/>
        <end position="97"/>
    </location>
</feature>
<keyword evidence="3" id="KW-1185">Reference proteome</keyword>
<sequence>MDLASFIFLEISNAINDFGCDSYVFIYSLELFIYFCIGCMYALNISAGMGLLFYSAIYRRIYDSLVIKNPDTILKKIWNGFYHTTGGGLSYFLYYWLRKQYNSLTVNLLFTLYIIFFIVIGFFVAVLGITVVSFIFDLLQR</sequence>
<dbReference type="Proteomes" id="UP001341820">
    <property type="component" value="Unassembled WGS sequence"/>
</dbReference>
<proteinExistence type="predicted"/>
<dbReference type="EMBL" id="JAROAS010000009">
    <property type="protein sequence ID" value="MED4127740.1"/>
    <property type="molecule type" value="Genomic_DNA"/>
</dbReference>